<feature type="compositionally biased region" description="Polar residues" evidence="1">
    <location>
        <begin position="49"/>
        <end position="61"/>
    </location>
</feature>
<dbReference type="AlphaFoldDB" id="A0A915D6G2"/>
<reference evidence="3" key="1">
    <citation type="submission" date="2022-11" db="UniProtKB">
        <authorList>
            <consortium name="WormBaseParasite"/>
        </authorList>
    </citation>
    <scope>IDENTIFICATION</scope>
</reference>
<keyword evidence="2" id="KW-1185">Reference proteome</keyword>
<evidence type="ECO:0000313" key="2">
    <source>
        <dbReference type="Proteomes" id="UP000887574"/>
    </source>
</evidence>
<organism evidence="2 3">
    <name type="scientific">Ditylenchus dipsaci</name>
    <dbReference type="NCBI Taxonomy" id="166011"/>
    <lineage>
        <taxon>Eukaryota</taxon>
        <taxon>Metazoa</taxon>
        <taxon>Ecdysozoa</taxon>
        <taxon>Nematoda</taxon>
        <taxon>Chromadorea</taxon>
        <taxon>Rhabditida</taxon>
        <taxon>Tylenchina</taxon>
        <taxon>Tylenchomorpha</taxon>
        <taxon>Sphaerularioidea</taxon>
        <taxon>Anguinidae</taxon>
        <taxon>Anguininae</taxon>
        <taxon>Ditylenchus</taxon>
    </lineage>
</organism>
<evidence type="ECO:0000256" key="1">
    <source>
        <dbReference type="SAM" id="MobiDB-lite"/>
    </source>
</evidence>
<feature type="compositionally biased region" description="Basic and acidic residues" evidence="1">
    <location>
        <begin position="7"/>
        <end position="23"/>
    </location>
</feature>
<feature type="region of interest" description="Disordered" evidence="1">
    <location>
        <begin position="49"/>
        <end position="84"/>
    </location>
</feature>
<dbReference type="Proteomes" id="UP000887574">
    <property type="component" value="Unplaced"/>
</dbReference>
<dbReference type="PANTHER" id="PTHR37427:SF2">
    <property type="entry name" value="SECRETED PROTEIN"/>
    <property type="match status" value="1"/>
</dbReference>
<name>A0A915D6G2_9BILA</name>
<accession>A0A915D6G2</accession>
<evidence type="ECO:0000313" key="3">
    <source>
        <dbReference type="WBParaSite" id="jg15849"/>
    </source>
</evidence>
<feature type="region of interest" description="Disordered" evidence="1">
    <location>
        <begin position="1"/>
        <end position="24"/>
    </location>
</feature>
<proteinExistence type="predicted"/>
<feature type="compositionally biased region" description="Basic and acidic residues" evidence="1">
    <location>
        <begin position="62"/>
        <end position="75"/>
    </location>
</feature>
<dbReference type="WBParaSite" id="jg15849">
    <property type="protein sequence ID" value="jg15849"/>
    <property type="gene ID" value="jg15849"/>
</dbReference>
<dbReference type="PANTHER" id="PTHR37427">
    <property type="entry name" value="PROTEIN CBG20963-RELATED"/>
    <property type="match status" value="1"/>
</dbReference>
<sequence length="159" mass="17905">MQTGKNELLEGESRQGQARDRSRAPHSGHYIALCVWFLPVKYTSSQTQHPFQAQVTSPNGQKSEKFKFTKERQRETYQQNRRRNATEKVSLNGIGRVLYEVGDDLKPVQTERQGAICNGSCAPLGSVSPASSDHPLQLHLDHLLRSMQPTPQVMVPPLR</sequence>
<protein>
    <submittedName>
        <fullName evidence="3">Uncharacterized protein</fullName>
    </submittedName>
</protein>